<dbReference type="RefSeq" id="WP_349761133.1">
    <property type="nucleotide sequence ID" value="NZ_JBEGCJ010000002.1"/>
</dbReference>
<keyword evidence="3" id="KW-1185">Reference proteome</keyword>
<dbReference type="EMBL" id="JBEGCJ010000002">
    <property type="protein sequence ID" value="MEQ6916875.1"/>
    <property type="molecule type" value="Genomic_DNA"/>
</dbReference>
<protein>
    <submittedName>
        <fullName evidence="2">Uncharacterized protein</fullName>
    </submittedName>
</protein>
<organism evidence="2 3">
    <name type="scientific">Halomonas aquatica</name>
    <dbReference type="NCBI Taxonomy" id="3151123"/>
    <lineage>
        <taxon>Bacteria</taxon>
        <taxon>Pseudomonadati</taxon>
        <taxon>Pseudomonadota</taxon>
        <taxon>Gammaproteobacteria</taxon>
        <taxon>Oceanospirillales</taxon>
        <taxon>Halomonadaceae</taxon>
        <taxon>Halomonas</taxon>
    </lineage>
</organism>
<sequence>MSATRFDDLLSRFRGTPLDTPCPEGVPPQTRTVEPLGHLGPVGHQNRQERQGEDGPAHEIETLLAALADVGRDIGADLERQLRERLAPLSREVRAELVAVIDDAFEVAPSLEAARQQTRRLLRNAKALEAAKAVWPAHPDPSLLTEAQGPAAGPVEPVAPWLAHIARHCKLVPDDHWYLLHHLATRSDAEAMRLAHRYVEAWAAGVAAEPQTHRRDNAGRRAANAFLRGADQ</sequence>
<evidence type="ECO:0000313" key="2">
    <source>
        <dbReference type="EMBL" id="MEQ6916875.1"/>
    </source>
</evidence>
<gene>
    <name evidence="2" type="ORF">ABE960_04965</name>
</gene>
<feature type="region of interest" description="Disordered" evidence="1">
    <location>
        <begin position="13"/>
        <end position="55"/>
    </location>
</feature>
<dbReference type="Proteomes" id="UP001442468">
    <property type="component" value="Unassembled WGS sequence"/>
</dbReference>
<name>A0ABV1NEQ2_9GAMM</name>
<reference evidence="2 3" key="1">
    <citation type="submission" date="2024-05" db="EMBL/GenBank/DDBJ databases">
        <title>Halomonas sp. SSM6 16S ribosomal RNA gene Genome sequencing and assembly.</title>
        <authorList>
            <person name="Yook S."/>
        </authorList>
    </citation>
    <scope>NUCLEOTIDE SEQUENCE [LARGE SCALE GENOMIC DNA]</scope>
    <source>
        <strain evidence="2 3">SSM6</strain>
    </source>
</reference>
<evidence type="ECO:0000256" key="1">
    <source>
        <dbReference type="SAM" id="MobiDB-lite"/>
    </source>
</evidence>
<feature type="compositionally biased region" description="Basic and acidic residues" evidence="1">
    <location>
        <begin position="46"/>
        <end position="55"/>
    </location>
</feature>
<accession>A0ABV1NEQ2</accession>
<proteinExistence type="predicted"/>
<comment type="caution">
    <text evidence="2">The sequence shown here is derived from an EMBL/GenBank/DDBJ whole genome shotgun (WGS) entry which is preliminary data.</text>
</comment>
<evidence type="ECO:0000313" key="3">
    <source>
        <dbReference type="Proteomes" id="UP001442468"/>
    </source>
</evidence>